<dbReference type="InterPro" id="IPR050109">
    <property type="entry name" value="HTH-type_TetR-like_transc_reg"/>
</dbReference>
<dbReference type="PRINTS" id="PR00455">
    <property type="entry name" value="HTHTETR"/>
</dbReference>
<feature type="domain" description="HTH tetR-type" evidence="5">
    <location>
        <begin position="20"/>
        <end position="80"/>
    </location>
</feature>
<accession>A0ABP6W694</accession>
<feature type="DNA-binding region" description="H-T-H motif" evidence="4">
    <location>
        <begin position="43"/>
        <end position="62"/>
    </location>
</feature>
<keyword evidence="2 4" id="KW-0238">DNA-binding</keyword>
<keyword evidence="3" id="KW-0804">Transcription</keyword>
<dbReference type="Pfam" id="PF00440">
    <property type="entry name" value="TetR_N"/>
    <property type="match status" value="1"/>
</dbReference>
<evidence type="ECO:0000256" key="2">
    <source>
        <dbReference type="ARBA" id="ARBA00023125"/>
    </source>
</evidence>
<evidence type="ECO:0000256" key="4">
    <source>
        <dbReference type="PROSITE-ProRule" id="PRU00335"/>
    </source>
</evidence>
<dbReference type="SUPFAM" id="SSF48498">
    <property type="entry name" value="Tetracyclin repressor-like, C-terminal domain"/>
    <property type="match status" value="1"/>
</dbReference>
<evidence type="ECO:0000313" key="7">
    <source>
        <dbReference type="Proteomes" id="UP001500689"/>
    </source>
</evidence>
<evidence type="ECO:0000256" key="1">
    <source>
        <dbReference type="ARBA" id="ARBA00023015"/>
    </source>
</evidence>
<dbReference type="InterPro" id="IPR001647">
    <property type="entry name" value="HTH_TetR"/>
</dbReference>
<dbReference type="Gene3D" id="1.10.10.60">
    <property type="entry name" value="Homeodomain-like"/>
    <property type="match status" value="1"/>
</dbReference>
<keyword evidence="1" id="KW-0805">Transcription regulation</keyword>
<reference evidence="7" key="1">
    <citation type="journal article" date="2019" name="Int. J. Syst. Evol. Microbiol.">
        <title>The Global Catalogue of Microorganisms (GCM) 10K type strain sequencing project: providing services to taxonomists for standard genome sequencing and annotation.</title>
        <authorList>
            <consortium name="The Broad Institute Genomics Platform"/>
            <consortium name="The Broad Institute Genome Sequencing Center for Infectious Disease"/>
            <person name="Wu L."/>
            <person name="Ma J."/>
        </authorList>
    </citation>
    <scope>NUCLEOTIDE SEQUENCE [LARGE SCALE GENOMIC DNA]</scope>
    <source>
        <strain evidence="7">JCM 16898</strain>
    </source>
</reference>
<dbReference type="InterPro" id="IPR009057">
    <property type="entry name" value="Homeodomain-like_sf"/>
</dbReference>
<dbReference type="InterPro" id="IPR036271">
    <property type="entry name" value="Tet_transcr_reg_TetR-rel_C_sf"/>
</dbReference>
<name>A0ABP6W694_9PSEU</name>
<dbReference type="Proteomes" id="UP001500689">
    <property type="component" value="Unassembled WGS sequence"/>
</dbReference>
<dbReference type="PROSITE" id="PS01081">
    <property type="entry name" value="HTH_TETR_1"/>
    <property type="match status" value="1"/>
</dbReference>
<dbReference type="EMBL" id="BAAAZN010000006">
    <property type="protein sequence ID" value="GAA3545565.1"/>
    <property type="molecule type" value="Genomic_DNA"/>
</dbReference>
<gene>
    <name evidence="6" type="ORF">GCM10022222_31470</name>
</gene>
<dbReference type="InterPro" id="IPR023772">
    <property type="entry name" value="DNA-bd_HTH_TetR-type_CS"/>
</dbReference>
<dbReference type="SUPFAM" id="SSF46689">
    <property type="entry name" value="Homeodomain-like"/>
    <property type="match status" value="1"/>
</dbReference>
<dbReference type="Gene3D" id="1.10.357.10">
    <property type="entry name" value="Tetracycline Repressor, domain 2"/>
    <property type="match status" value="1"/>
</dbReference>
<protein>
    <submittedName>
        <fullName evidence="6">TetR/AcrR family transcriptional regulator</fullName>
    </submittedName>
</protein>
<evidence type="ECO:0000259" key="5">
    <source>
        <dbReference type="PROSITE" id="PS50977"/>
    </source>
</evidence>
<keyword evidence="7" id="KW-1185">Reference proteome</keyword>
<dbReference type="PANTHER" id="PTHR30055:SF234">
    <property type="entry name" value="HTH-TYPE TRANSCRIPTIONAL REGULATOR BETI"/>
    <property type="match status" value="1"/>
</dbReference>
<comment type="caution">
    <text evidence="6">The sequence shown here is derived from an EMBL/GenBank/DDBJ whole genome shotgun (WGS) entry which is preliminary data.</text>
</comment>
<evidence type="ECO:0000313" key="6">
    <source>
        <dbReference type="EMBL" id="GAA3545565.1"/>
    </source>
</evidence>
<evidence type="ECO:0000256" key="3">
    <source>
        <dbReference type="ARBA" id="ARBA00023163"/>
    </source>
</evidence>
<dbReference type="PROSITE" id="PS50977">
    <property type="entry name" value="HTH_TETR_2"/>
    <property type="match status" value="1"/>
</dbReference>
<organism evidence="6 7">
    <name type="scientific">Amycolatopsis ultiminotia</name>
    <dbReference type="NCBI Taxonomy" id="543629"/>
    <lineage>
        <taxon>Bacteria</taxon>
        <taxon>Bacillati</taxon>
        <taxon>Actinomycetota</taxon>
        <taxon>Actinomycetes</taxon>
        <taxon>Pseudonocardiales</taxon>
        <taxon>Pseudonocardiaceae</taxon>
        <taxon>Amycolatopsis</taxon>
    </lineage>
</organism>
<dbReference type="PANTHER" id="PTHR30055">
    <property type="entry name" value="HTH-TYPE TRANSCRIPTIONAL REGULATOR RUTR"/>
    <property type="match status" value="1"/>
</dbReference>
<sequence>MCYFTFVSSIGLGGRTRTAEDKRDRLLDVAEAAFCAHGYEGTTITVLAVEAGVTRPTVYAYFTSKDDVFRAVADRVRREFLDLQERVDTSSPERTAREGVTAFLAAWVRHHGMLTVIAHQALADPAVRTLRREILARVERRNAKFVERLVAAGLADPAVAPADFSRAVTGIVARAAEIVAENPQQASAQAQQIGDAYLRLAGIDAR</sequence>
<proteinExistence type="predicted"/>